<dbReference type="SUPFAM" id="SSF51735">
    <property type="entry name" value="NAD(P)-binding Rossmann-fold domains"/>
    <property type="match status" value="1"/>
</dbReference>
<dbReference type="Pfam" id="PF01370">
    <property type="entry name" value="Epimerase"/>
    <property type="match status" value="1"/>
</dbReference>
<proteinExistence type="predicted"/>
<comment type="caution">
    <text evidence="2">The sequence shown here is derived from an EMBL/GenBank/DDBJ whole genome shotgun (WGS) entry which is preliminary data.</text>
</comment>
<organism evidence="2 3">
    <name type="scientific">Roseibium denhamense</name>
    <dbReference type="NCBI Taxonomy" id="76305"/>
    <lineage>
        <taxon>Bacteria</taxon>
        <taxon>Pseudomonadati</taxon>
        <taxon>Pseudomonadota</taxon>
        <taxon>Alphaproteobacteria</taxon>
        <taxon>Hyphomicrobiales</taxon>
        <taxon>Stappiaceae</taxon>
        <taxon>Roseibium</taxon>
    </lineage>
</organism>
<gene>
    <name evidence="2" type="ORF">SAMN06265374_0070</name>
</gene>
<dbReference type="InterPro" id="IPR001509">
    <property type="entry name" value="Epimerase_deHydtase"/>
</dbReference>
<keyword evidence="3" id="KW-1185">Reference proteome</keyword>
<name>A0ABY1PRP1_9HYPH</name>
<evidence type="ECO:0000313" key="3">
    <source>
        <dbReference type="Proteomes" id="UP001157914"/>
    </source>
</evidence>
<sequence length="333" mass="36382">MQIKASKQGVMQNVIVFGGAGFIGTHLLKSLVASGRYGRLVCADIAKADTPVPGVDYKTVDVREPIPEDLCKGVTEIYNLAAVHRTPGHPDHAYYETNVTGAVNICDFAAAAGVSKIVFTSSIAVYGPDEAPKTEETLPTPVSAYGWSKLLAERVHQSWQKLDPSRQLVITRPAVVFGAGEKGNFTRLAGALKKGFFFYPGRKDTIKGCGYVGELVRSMQFVLNRNAPFTLYNFCYAKPYTIEQICESFAKAGGLAKPRGVVPLALLNLASLPFEVLNALGFKNGINRERIRKLVVSTNIVPQKLAEIGYEYETDLDQALVHWKQNSMGETFT</sequence>
<evidence type="ECO:0000313" key="2">
    <source>
        <dbReference type="EMBL" id="SMP37353.1"/>
    </source>
</evidence>
<dbReference type="PANTHER" id="PTHR43245">
    <property type="entry name" value="BIFUNCTIONAL POLYMYXIN RESISTANCE PROTEIN ARNA"/>
    <property type="match status" value="1"/>
</dbReference>
<dbReference type="EMBL" id="FXTT01000012">
    <property type="protein sequence ID" value="SMP37353.1"/>
    <property type="molecule type" value="Genomic_DNA"/>
</dbReference>
<dbReference type="Proteomes" id="UP001157914">
    <property type="component" value="Unassembled WGS sequence"/>
</dbReference>
<dbReference type="InterPro" id="IPR036291">
    <property type="entry name" value="NAD(P)-bd_dom_sf"/>
</dbReference>
<accession>A0ABY1PRP1</accession>
<feature type="domain" description="NAD-dependent epimerase/dehydratase" evidence="1">
    <location>
        <begin position="14"/>
        <end position="225"/>
    </location>
</feature>
<dbReference type="Gene3D" id="3.40.50.720">
    <property type="entry name" value="NAD(P)-binding Rossmann-like Domain"/>
    <property type="match status" value="1"/>
</dbReference>
<reference evidence="2 3" key="1">
    <citation type="submission" date="2017-05" db="EMBL/GenBank/DDBJ databases">
        <authorList>
            <person name="Varghese N."/>
            <person name="Submissions S."/>
        </authorList>
    </citation>
    <scope>NUCLEOTIDE SEQUENCE [LARGE SCALE GENOMIC DNA]</scope>
    <source>
        <strain evidence="2 3">DSM 15949</strain>
    </source>
</reference>
<evidence type="ECO:0000259" key="1">
    <source>
        <dbReference type="Pfam" id="PF01370"/>
    </source>
</evidence>
<dbReference type="InterPro" id="IPR050177">
    <property type="entry name" value="Lipid_A_modif_metabolic_enz"/>
</dbReference>
<dbReference type="RefSeq" id="WP_244313921.1">
    <property type="nucleotide sequence ID" value="NZ_BAAAEA010000009.1"/>
</dbReference>
<protein>
    <submittedName>
        <fullName evidence="2">Nucleoside-diphosphate-sugar epimerase</fullName>
    </submittedName>
</protein>